<sequence>MSKAERLIELVKRFPILYDLHHEDYKNSHKKNRIWDEIGKEINETVGTLGTETAIGTSCPFIKHIEGL</sequence>
<dbReference type="PANTHER" id="PTHR12243:SF67">
    <property type="entry name" value="COREPRESSOR OF PANGOLIN, ISOFORM A-RELATED"/>
    <property type="match status" value="1"/>
</dbReference>
<evidence type="ECO:0000259" key="1">
    <source>
        <dbReference type="PROSITE" id="PS51029"/>
    </source>
</evidence>
<dbReference type="AlphaFoldDB" id="A0AAN9Z3S3"/>
<comment type="caution">
    <text evidence="2">The sequence shown here is derived from an EMBL/GenBank/DDBJ whole genome shotgun (WGS) entry which is preliminary data.</text>
</comment>
<feature type="domain" description="MADF" evidence="1">
    <location>
        <begin position="6"/>
        <end position="68"/>
    </location>
</feature>
<accession>A0AAN9Z3S3</accession>
<dbReference type="InterPro" id="IPR006578">
    <property type="entry name" value="MADF-dom"/>
</dbReference>
<gene>
    <name evidence="2" type="ORF">R5R35_010522</name>
</gene>
<dbReference type="Proteomes" id="UP001378592">
    <property type="component" value="Unassembled WGS sequence"/>
</dbReference>
<name>A0AAN9Z3S3_9ORTH</name>
<dbReference type="PROSITE" id="PS51029">
    <property type="entry name" value="MADF"/>
    <property type="match status" value="1"/>
</dbReference>
<organism evidence="2 3">
    <name type="scientific">Gryllus longicercus</name>
    <dbReference type="NCBI Taxonomy" id="2509291"/>
    <lineage>
        <taxon>Eukaryota</taxon>
        <taxon>Metazoa</taxon>
        <taxon>Ecdysozoa</taxon>
        <taxon>Arthropoda</taxon>
        <taxon>Hexapoda</taxon>
        <taxon>Insecta</taxon>
        <taxon>Pterygota</taxon>
        <taxon>Neoptera</taxon>
        <taxon>Polyneoptera</taxon>
        <taxon>Orthoptera</taxon>
        <taxon>Ensifera</taxon>
        <taxon>Gryllidea</taxon>
        <taxon>Grylloidea</taxon>
        <taxon>Gryllidae</taxon>
        <taxon>Gryllinae</taxon>
        <taxon>Gryllus</taxon>
    </lineage>
</organism>
<dbReference type="EMBL" id="JAZDUA010000229">
    <property type="protein sequence ID" value="KAK7863491.1"/>
    <property type="molecule type" value="Genomic_DNA"/>
</dbReference>
<dbReference type="Pfam" id="PF10545">
    <property type="entry name" value="MADF_DNA_bdg"/>
    <property type="match status" value="1"/>
</dbReference>
<dbReference type="InterPro" id="IPR039353">
    <property type="entry name" value="TF_Adf1"/>
</dbReference>
<dbReference type="PANTHER" id="PTHR12243">
    <property type="entry name" value="MADF DOMAIN TRANSCRIPTION FACTOR"/>
    <property type="match status" value="1"/>
</dbReference>
<keyword evidence="3" id="KW-1185">Reference proteome</keyword>
<proteinExistence type="predicted"/>
<evidence type="ECO:0000313" key="2">
    <source>
        <dbReference type="EMBL" id="KAK7863491.1"/>
    </source>
</evidence>
<reference evidence="2 3" key="1">
    <citation type="submission" date="2024-03" db="EMBL/GenBank/DDBJ databases">
        <title>The genome assembly and annotation of the cricket Gryllus longicercus Weissman &amp; Gray.</title>
        <authorList>
            <person name="Szrajer S."/>
            <person name="Gray D."/>
            <person name="Ylla G."/>
        </authorList>
    </citation>
    <scope>NUCLEOTIDE SEQUENCE [LARGE SCALE GENOMIC DNA]</scope>
    <source>
        <strain evidence="2">DAG 2021-001</strain>
        <tissue evidence="2">Whole body minus gut</tissue>
    </source>
</reference>
<evidence type="ECO:0000313" key="3">
    <source>
        <dbReference type="Proteomes" id="UP001378592"/>
    </source>
</evidence>
<protein>
    <recommendedName>
        <fullName evidence="1">MADF domain-containing protein</fullName>
    </recommendedName>
</protein>